<reference evidence="1" key="1">
    <citation type="journal article" date="2015" name="Nature">
        <title>Complex archaea that bridge the gap between prokaryotes and eukaryotes.</title>
        <authorList>
            <person name="Spang A."/>
            <person name="Saw J.H."/>
            <person name="Jorgensen S.L."/>
            <person name="Zaremba-Niedzwiedzka K."/>
            <person name="Martijn J."/>
            <person name="Lind A.E."/>
            <person name="van Eijk R."/>
            <person name="Schleper C."/>
            <person name="Guy L."/>
            <person name="Ettema T.J."/>
        </authorList>
    </citation>
    <scope>NUCLEOTIDE SEQUENCE</scope>
</reference>
<proteinExistence type="predicted"/>
<evidence type="ECO:0000313" key="1">
    <source>
        <dbReference type="EMBL" id="KKM08068.1"/>
    </source>
</evidence>
<dbReference type="PANTHER" id="PTHR12106">
    <property type="entry name" value="SORTILIN RELATED"/>
    <property type="match status" value="1"/>
</dbReference>
<gene>
    <name evidence="1" type="ORF">LCGC14_1727590</name>
</gene>
<dbReference type="PANTHER" id="PTHR12106:SF27">
    <property type="entry name" value="SORTILIN-RELATED RECEPTOR"/>
    <property type="match status" value="1"/>
</dbReference>
<accession>A0A0F9KA82</accession>
<dbReference type="AlphaFoldDB" id="A0A0F9KA82"/>
<organism evidence="1">
    <name type="scientific">marine sediment metagenome</name>
    <dbReference type="NCBI Taxonomy" id="412755"/>
    <lineage>
        <taxon>unclassified sequences</taxon>
        <taxon>metagenomes</taxon>
        <taxon>ecological metagenomes</taxon>
    </lineage>
</organism>
<dbReference type="EMBL" id="LAZR01015632">
    <property type="protein sequence ID" value="KKM08068.1"/>
    <property type="molecule type" value="Genomic_DNA"/>
</dbReference>
<dbReference type="GO" id="GO:0005794">
    <property type="term" value="C:Golgi apparatus"/>
    <property type="evidence" value="ECO:0007669"/>
    <property type="project" value="TreeGrafter"/>
</dbReference>
<comment type="caution">
    <text evidence="1">The sequence shown here is derived from an EMBL/GenBank/DDBJ whole genome shotgun (WGS) entry which is preliminary data.</text>
</comment>
<sequence length="584" mass="61216">MAEIFTTSGENSDNVVVPPPLLQGVFIPGIDDSQALDGFGLVTPFGGGNSTRKYGDYGLSAEVSGQDTQLRDLANAFVPGGVGGINYNLEGLVGPQGIPGIGGLDGVTQVIHSFGSPNSNFLTELPHNLDEINDLGTAINQMIYTSGITTYVQSTGWADKSPTGNQTNWGYFAIDSDGSNIIAAEFGGSSGRLYTSVDYGDNWTERRPSGADAAFNWSGMASDSDGSHLIAGQTNGRLYTSADSGGTWTERQPAGAIDTDWLAVACSSDGSIMVAADGDNGKVWVSIDSGVNWTDRQPAGVAGSTLWKSVDCSDDGTFIVVVDYGKRIWTSTDSGANWVDRRPIGDSNNTWKSVACDSDGSFIIVASEISNGKLYISEDFGANWSEETPLGSTSQKWYGVACNSDGSVLLAALYSTAGFNPSGVFVWPYLGFFWADISPHATDSNWSSVAINSDASRAYASEWGGAQGHFWGTEVTTYIEADWAETTLTPFARTLLDDTTALAMRTTLGVGEGDSPTLTGLTLSGLTASRLTSTDGAKAIASVGDLTAWIAGTTDHISVADDGDGTVTLNLDTNTRTLLGSFNG</sequence>
<dbReference type="GO" id="GO:0016020">
    <property type="term" value="C:membrane"/>
    <property type="evidence" value="ECO:0007669"/>
    <property type="project" value="TreeGrafter"/>
</dbReference>
<dbReference type="InterPro" id="IPR036278">
    <property type="entry name" value="Sialidase_sf"/>
</dbReference>
<feature type="non-terminal residue" evidence="1">
    <location>
        <position position="584"/>
    </location>
</feature>
<dbReference type="InterPro" id="IPR050310">
    <property type="entry name" value="VPS10-sortilin"/>
</dbReference>
<name>A0A0F9KA82_9ZZZZ</name>
<dbReference type="CDD" id="cd15482">
    <property type="entry name" value="Sialidase_non-viral"/>
    <property type="match status" value="1"/>
</dbReference>
<evidence type="ECO:0008006" key="2">
    <source>
        <dbReference type="Google" id="ProtNLM"/>
    </source>
</evidence>
<dbReference type="SUPFAM" id="SSF50939">
    <property type="entry name" value="Sialidases"/>
    <property type="match status" value="1"/>
</dbReference>
<dbReference type="InterPro" id="IPR015943">
    <property type="entry name" value="WD40/YVTN_repeat-like_dom_sf"/>
</dbReference>
<dbReference type="GO" id="GO:0006892">
    <property type="term" value="P:post-Golgi vesicle-mediated transport"/>
    <property type="evidence" value="ECO:0007669"/>
    <property type="project" value="TreeGrafter"/>
</dbReference>
<dbReference type="Gene3D" id="2.130.10.10">
    <property type="entry name" value="YVTN repeat-like/Quinoprotein amine dehydrogenase"/>
    <property type="match status" value="1"/>
</dbReference>
<protein>
    <recommendedName>
        <fullName evidence="2">Photosynthesis system II assembly factor Ycf48/Hcf136-like domain-containing protein</fullName>
    </recommendedName>
</protein>